<feature type="chain" id="PRO_5026660969" evidence="2">
    <location>
        <begin position="25"/>
        <end position="54"/>
    </location>
</feature>
<name>A0A6J4SJ17_9ACTN</name>
<reference evidence="3" key="1">
    <citation type="submission" date="2020-02" db="EMBL/GenBank/DDBJ databases">
        <authorList>
            <person name="Meier V. D."/>
        </authorList>
    </citation>
    <scope>NUCLEOTIDE SEQUENCE</scope>
    <source>
        <strain evidence="3">AVDCRST_MAG12</strain>
    </source>
</reference>
<gene>
    <name evidence="3" type="ORF">AVDCRST_MAG12-2206</name>
</gene>
<organism evidence="3">
    <name type="scientific">uncultured Rubrobacteraceae bacterium</name>
    <dbReference type="NCBI Taxonomy" id="349277"/>
    <lineage>
        <taxon>Bacteria</taxon>
        <taxon>Bacillati</taxon>
        <taxon>Actinomycetota</taxon>
        <taxon>Rubrobacteria</taxon>
        <taxon>Rubrobacterales</taxon>
        <taxon>Rubrobacteraceae</taxon>
        <taxon>environmental samples</taxon>
    </lineage>
</organism>
<keyword evidence="2" id="KW-0732">Signal</keyword>
<feature type="compositionally biased region" description="Basic residues" evidence="1">
    <location>
        <begin position="41"/>
        <end position="54"/>
    </location>
</feature>
<sequence>MRTTALLLASVALVVRLASGTTLAAMGEFSDTPRPASALGAHRHARRRAEKGLS</sequence>
<dbReference type="AlphaFoldDB" id="A0A6J4SJ17"/>
<protein>
    <submittedName>
        <fullName evidence="3">Uncharacterized protein</fullName>
    </submittedName>
</protein>
<evidence type="ECO:0000256" key="1">
    <source>
        <dbReference type="SAM" id="MobiDB-lite"/>
    </source>
</evidence>
<accession>A0A6J4SJ17</accession>
<feature type="signal peptide" evidence="2">
    <location>
        <begin position="1"/>
        <end position="24"/>
    </location>
</feature>
<feature type="region of interest" description="Disordered" evidence="1">
    <location>
        <begin position="32"/>
        <end position="54"/>
    </location>
</feature>
<dbReference type="EMBL" id="CADCVK010000334">
    <property type="protein sequence ID" value="CAA9493042.1"/>
    <property type="molecule type" value="Genomic_DNA"/>
</dbReference>
<evidence type="ECO:0000313" key="3">
    <source>
        <dbReference type="EMBL" id="CAA9493042.1"/>
    </source>
</evidence>
<proteinExistence type="predicted"/>
<evidence type="ECO:0000256" key="2">
    <source>
        <dbReference type="SAM" id="SignalP"/>
    </source>
</evidence>